<dbReference type="InterPro" id="IPR001296">
    <property type="entry name" value="Glyco_trans_1"/>
</dbReference>
<feature type="domain" description="Glycosyl transferase family 1" evidence="1">
    <location>
        <begin position="211"/>
        <end position="389"/>
    </location>
</feature>
<dbReference type="GO" id="GO:0016757">
    <property type="term" value="F:glycosyltransferase activity"/>
    <property type="evidence" value="ECO:0007669"/>
    <property type="project" value="InterPro"/>
</dbReference>
<dbReference type="InterPro" id="IPR028098">
    <property type="entry name" value="Glyco_trans_4-like_N"/>
</dbReference>
<dbReference type="Pfam" id="PF00534">
    <property type="entry name" value="Glycos_transf_1"/>
    <property type="match status" value="1"/>
</dbReference>
<accession>A0A316H9Q9</accession>
<protein>
    <submittedName>
        <fullName evidence="3">Glycosyltransferase involved in cell wall biosynthesis</fullName>
    </submittedName>
</protein>
<evidence type="ECO:0000259" key="2">
    <source>
        <dbReference type="Pfam" id="PF13439"/>
    </source>
</evidence>
<dbReference type="AlphaFoldDB" id="A0A316H9Q9"/>
<keyword evidence="3" id="KW-0808">Transferase</keyword>
<dbReference type="PANTHER" id="PTHR45947">
    <property type="entry name" value="SULFOQUINOVOSYL TRANSFERASE SQD2"/>
    <property type="match status" value="1"/>
</dbReference>
<dbReference type="EMBL" id="QGHA01000005">
    <property type="protein sequence ID" value="PWK77217.1"/>
    <property type="molecule type" value="Genomic_DNA"/>
</dbReference>
<keyword evidence="4" id="KW-1185">Reference proteome</keyword>
<feature type="domain" description="Glycosyltransferase subfamily 4-like N-terminal" evidence="2">
    <location>
        <begin position="27"/>
        <end position="201"/>
    </location>
</feature>
<organism evidence="3 4">
    <name type="scientific">Mucilaginibacter oryzae</name>
    <dbReference type="NCBI Taxonomy" id="468058"/>
    <lineage>
        <taxon>Bacteria</taxon>
        <taxon>Pseudomonadati</taxon>
        <taxon>Bacteroidota</taxon>
        <taxon>Sphingobacteriia</taxon>
        <taxon>Sphingobacteriales</taxon>
        <taxon>Sphingobacteriaceae</taxon>
        <taxon>Mucilaginibacter</taxon>
    </lineage>
</organism>
<evidence type="ECO:0000313" key="3">
    <source>
        <dbReference type="EMBL" id="PWK77217.1"/>
    </source>
</evidence>
<name>A0A316H9Q9_9SPHI</name>
<comment type="caution">
    <text evidence="3">The sequence shown here is derived from an EMBL/GenBank/DDBJ whole genome shotgun (WGS) entry which is preliminary data.</text>
</comment>
<evidence type="ECO:0000259" key="1">
    <source>
        <dbReference type="Pfam" id="PF00534"/>
    </source>
</evidence>
<dbReference type="SUPFAM" id="SSF53756">
    <property type="entry name" value="UDP-Glycosyltransferase/glycogen phosphorylase"/>
    <property type="match status" value="1"/>
</dbReference>
<dbReference type="CDD" id="cd03800">
    <property type="entry name" value="GT4_sucrose_synthase"/>
    <property type="match status" value="1"/>
</dbReference>
<dbReference type="PANTHER" id="PTHR45947:SF3">
    <property type="entry name" value="SULFOQUINOVOSYL TRANSFERASE SQD2"/>
    <property type="match status" value="1"/>
</dbReference>
<proteinExistence type="predicted"/>
<sequence>MNNNPQKIAFISEHASPLAYLGGVDTGGQNVYVAQLAKHLADEGHSIDIYTRREDNSVQTIVDWVPNIRVIHVQAGPAKVIPKEEILSYMPEFAGWMRSFINTEKLSYDLVHANFFMSGLVAMKLKLKMQIPFVITFHALGRVRRLHQKEKDLFPAERLNIETVLCKEADQIIAECPQDREDLIELYQADPGKIAIVPCGFSQTEFHPVNRDIARKMLQINPDEKVLLQLGRMVPRKGIDNVIRSLASLSDKSAEKVKLLIVGGDKDDVTESSCAEYKRLSDLAAFLGVADKVQFAGRKSREYLKFYYAAADVFITTPWYEPFGITPLEAMACGTPVIGSDVGGIKYSVIDGVTGALVPPKNAEALAQKIDELVTDERVLSEMGRNALKHVNANFTWKKVAQEIQKVYKVTLRKTANPFARKNATRIEAA</sequence>
<dbReference type="Pfam" id="PF13439">
    <property type="entry name" value="Glyco_transf_4"/>
    <property type="match status" value="1"/>
</dbReference>
<gene>
    <name evidence="3" type="ORF">LX99_03027</name>
</gene>
<evidence type="ECO:0000313" key="4">
    <source>
        <dbReference type="Proteomes" id="UP000245678"/>
    </source>
</evidence>
<dbReference type="Gene3D" id="3.40.50.2000">
    <property type="entry name" value="Glycogen Phosphorylase B"/>
    <property type="match status" value="2"/>
</dbReference>
<reference evidence="3 4" key="1">
    <citation type="submission" date="2018-05" db="EMBL/GenBank/DDBJ databases">
        <title>Genomic Encyclopedia of Archaeal and Bacterial Type Strains, Phase II (KMG-II): from individual species to whole genera.</title>
        <authorList>
            <person name="Goeker M."/>
        </authorList>
    </citation>
    <scope>NUCLEOTIDE SEQUENCE [LARGE SCALE GENOMIC DNA]</scope>
    <source>
        <strain evidence="3 4">DSM 19975</strain>
    </source>
</reference>
<dbReference type="RefSeq" id="WP_109608616.1">
    <property type="nucleotide sequence ID" value="NZ_QGHA01000005.1"/>
</dbReference>
<dbReference type="InterPro" id="IPR050194">
    <property type="entry name" value="Glycosyltransferase_grp1"/>
</dbReference>
<dbReference type="Proteomes" id="UP000245678">
    <property type="component" value="Unassembled WGS sequence"/>
</dbReference>